<dbReference type="EMBL" id="JANLCK010000010">
    <property type="protein sequence ID" value="MCS5727332.1"/>
    <property type="molecule type" value="Genomic_DNA"/>
</dbReference>
<keyword evidence="2" id="KW-1185">Reference proteome</keyword>
<dbReference type="Gene3D" id="3.40.50.2000">
    <property type="entry name" value="Glycogen Phosphorylase B"/>
    <property type="match status" value="2"/>
</dbReference>
<accession>A0AA41XFN8</accession>
<dbReference type="RefSeq" id="WP_259530324.1">
    <property type="nucleotide sequence ID" value="NZ_JANLCK010000010.1"/>
</dbReference>
<dbReference type="SUPFAM" id="SSF53756">
    <property type="entry name" value="UDP-Glycosyltransferase/glycogen phosphorylase"/>
    <property type="match status" value="1"/>
</dbReference>
<comment type="caution">
    <text evidence="1">The sequence shown here is derived from an EMBL/GenBank/DDBJ whole genome shotgun (WGS) entry which is preliminary data.</text>
</comment>
<dbReference type="Proteomes" id="UP001165587">
    <property type="component" value="Unassembled WGS sequence"/>
</dbReference>
<protein>
    <submittedName>
        <fullName evidence="1">Glycosyltransferase family 1 protein</fullName>
    </submittedName>
</protein>
<proteinExistence type="predicted"/>
<evidence type="ECO:0000313" key="2">
    <source>
        <dbReference type="Proteomes" id="UP001165587"/>
    </source>
</evidence>
<name>A0AA41XFN8_9MICO</name>
<dbReference type="AlphaFoldDB" id="A0AA41XFN8"/>
<gene>
    <name evidence="1" type="ORF">N1028_15660</name>
</gene>
<evidence type="ECO:0000313" key="1">
    <source>
        <dbReference type="EMBL" id="MCS5727332.1"/>
    </source>
</evidence>
<sequence length="374" mass="40823">MSGIRARGGDEGDSRTIRVASVPSSHVYVKHLSSPLSNDGVTRLPDPDPDDHRRSAVSRWWPPVMLDPAWVREHAAEFDVFHLQFGFDARTPEELAELVAALRETGKPFVYTVHDLRNPHHLAREAHDAQLDVLIPAADALITLTPGAAAEIERRWGRTALVLPHPHVVDIDTMAAVQARRVGSPESDGGFRVGVHVKSLRASMDPLPVIRAVATAVAEIPGGVLQVDGHTDVLTPSGARHDEALSAYLQEASGRGELELRIHDFFTDAELWEYLASLDASVLPYRFGTHSGWLEACRDLGTAVIAPDCGYYSEQGAVIGYHNDEDGLDVSSLHTAVHVAARTASPPPEPIPERRRQREMISAAHLDLYRGLVG</sequence>
<reference evidence="1" key="1">
    <citation type="submission" date="2022-08" db="EMBL/GenBank/DDBJ databases">
        <authorList>
            <person name="Deng Y."/>
            <person name="Han X.-F."/>
            <person name="Zhang Y.-Q."/>
        </authorList>
    </citation>
    <scope>NUCLEOTIDE SEQUENCE</scope>
    <source>
        <strain evidence="1">CPCC 203407</strain>
    </source>
</reference>
<organism evidence="1 2">
    <name type="scientific">Herbiconiux oxytropis</name>
    <dbReference type="NCBI Taxonomy" id="2970915"/>
    <lineage>
        <taxon>Bacteria</taxon>
        <taxon>Bacillati</taxon>
        <taxon>Actinomycetota</taxon>
        <taxon>Actinomycetes</taxon>
        <taxon>Micrococcales</taxon>
        <taxon>Microbacteriaceae</taxon>
        <taxon>Herbiconiux</taxon>
    </lineage>
</organism>